<dbReference type="PANTHER" id="PTHR46407">
    <property type="entry name" value="OS02G0208700 PROTEIN"/>
    <property type="match status" value="1"/>
</dbReference>
<dbReference type="EMBL" id="JAQQAF010000006">
    <property type="protein sequence ID" value="KAJ8479687.1"/>
    <property type="molecule type" value="Genomic_DNA"/>
</dbReference>
<dbReference type="GO" id="GO:2000762">
    <property type="term" value="P:regulation of phenylpropanoid metabolic process"/>
    <property type="evidence" value="ECO:0007669"/>
    <property type="project" value="InterPro"/>
</dbReference>
<reference evidence="2 3" key="1">
    <citation type="submission" date="2022-12" db="EMBL/GenBank/DDBJ databases">
        <title>Chromosome-scale assembly of the Ensete ventricosum genome.</title>
        <authorList>
            <person name="Dussert Y."/>
            <person name="Stocks J."/>
            <person name="Wendawek A."/>
            <person name="Woldeyes F."/>
            <person name="Nichols R.A."/>
            <person name="Borrell J.S."/>
        </authorList>
    </citation>
    <scope>NUCLEOTIDE SEQUENCE [LARGE SCALE GENOMIC DNA]</scope>
    <source>
        <strain evidence="3">cv. Maze</strain>
        <tissue evidence="2">Seeds</tissue>
    </source>
</reference>
<dbReference type="InterPro" id="IPR036047">
    <property type="entry name" value="F-box-like_dom_sf"/>
</dbReference>
<evidence type="ECO:0000259" key="1">
    <source>
        <dbReference type="Pfam" id="PF00646"/>
    </source>
</evidence>
<accession>A0AAV8QSU9</accession>
<dbReference type="InterPro" id="IPR015915">
    <property type="entry name" value="Kelch-typ_b-propeller"/>
</dbReference>
<dbReference type="InterPro" id="IPR044595">
    <property type="entry name" value="KMD1-4"/>
</dbReference>
<dbReference type="Proteomes" id="UP001222027">
    <property type="component" value="Unassembled WGS sequence"/>
</dbReference>
<dbReference type="AlphaFoldDB" id="A0AAV8QSU9"/>
<dbReference type="SUPFAM" id="SSF117281">
    <property type="entry name" value="Kelch motif"/>
    <property type="match status" value="1"/>
</dbReference>
<dbReference type="SUPFAM" id="SSF81383">
    <property type="entry name" value="F-box domain"/>
    <property type="match status" value="1"/>
</dbReference>
<dbReference type="Pfam" id="PF00646">
    <property type="entry name" value="F-box"/>
    <property type="match status" value="1"/>
</dbReference>
<name>A0AAV8QSU9_ENSVE</name>
<proteinExistence type="predicted"/>
<evidence type="ECO:0000313" key="2">
    <source>
        <dbReference type="EMBL" id="KAJ8479687.1"/>
    </source>
</evidence>
<dbReference type="SMART" id="SM00612">
    <property type="entry name" value="Kelch"/>
    <property type="match status" value="2"/>
</dbReference>
<dbReference type="GO" id="GO:0080037">
    <property type="term" value="P:negative regulation of cytokinin-activated signaling pathway"/>
    <property type="evidence" value="ECO:0007669"/>
    <property type="project" value="InterPro"/>
</dbReference>
<comment type="caution">
    <text evidence="2">The sequence shown here is derived from an EMBL/GenBank/DDBJ whole genome shotgun (WGS) entry which is preliminary data.</text>
</comment>
<keyword evidence="3" id="KW-1185">Reference proteome</keyword>
<organism evidence="2 3">
    <name type="scientific">Ensete ventricosum</name>
    <name type="common">Abyssinian banana</name>
    <name type="synonym">Musa ensete</name>
    <dbReference type="NCBI Taxonomy" id="4639"/>
    <lineage>
        <taxon>Eukaryota</taxon>
        <taxon>Viridiplantae</taxon>
        <taxon>Streptophyta</taxon>
        <taxon>Embryophyta</taxon>
        <taxon>Tracheophyta</taxon>
        <taxon>Spermatophyta</taxon>
        <taxon>Magnoliopsida</taxon>
        <taxon>Liliopsida</taxon>
        <taxon>Zingiberales</taxon>
        <taxon>Musaceae</taxon>
        <taxon>Ensete</taxon>
    </lineage>
</organism>
<dbReference type="Pfam" id="PF01344">
    <property type="entry name" value="Kelch_1"/>
    <property type="match status" value="2"/>
</dbReference>
<dbReference type="InterPro" id="IPR001810">
    <property type="entry name" value="F-box_dom"/>
</dbReference>
<gene>
    <name evidence="2" type="ORF">OPV22_023414</name>
</gene>
<dbReference type="PANTHER" id="PTHR46407:SF3">
    <property type="entry name" value="OS02G0208700 PROTEIN"/>
    <property type="match status" value="1"/>
</dbReference>
<protein>
    <recommendedName>
        <fullName evidence="1">F-box domain-containing protein</fullName>
    </recommendedName>
</protein>
<dbReference type="Gene3D" id="2.120.10.80">
    <property type="entry name" value="Kelch-type beta propeller"/>
    <property type="match status" value="1"/>
</dbReference>
<sequence>MEDELLPRLPQEMACECLIRVPFHAFPTVRAVCKNWMHHLESPCFHRLRKAAGLARPVVALVQLESIPPQQQPSLPPPVCRLSLFEPTTGAWTSLPPTPGRPHGLPLSCRLAAVGRELVVVGGLDRLSWAFTEDVHVFDVVSGVWRRGAPMPGPRRSSFACAGSEERRMVFVAGGHDERKNALRSTLAYDVAADAWVRLPDMALERDECRGLFARGAFRVLGGFPTAAQLQFSRTAEAFDVAAWRWGDVEEGKLAEAGHQRTCVVGGDGRMCMCRQGEEKMEVLLEEGDGAWRPLAHLPGDVKASLQMVAWEGGLMLWGARDNGRAQVAYTMDLKGGGGGGGGGGGKGLMWRKVEPPKRFTGYAQTACCFEM</sequence>
<evidence type="ECO:0000313" key="3">
    <source>
        <dbReference type="Proteomes" id="UP001222027"/>
    </source>
</evidence>
<feature type="domain" description="F-box" evidence="1">
    <location>
        <begin position="6"/>
        <end position="47"/>
    </location>
</feature>
<dbReference type="InterPro" id="IPR006652">
    <property type="entry name" value="Kelch_1"/>
</dbReference>